<dbReference type="AlphaFoldDB" id="A0A936ZFL3"/>
<dbReference type="InterPro" id="IPR022172">
    <property type="entry name" value="DUF3703"/>
</dbReference>
<dbReference type="Proteomes" id="UP000613011">
    <property type="component" value="Unassembled WGS sequence"/>
</dbReference>
<evidence type="ECO:0000313" key="1">
    <source>
        <dbReference type="EMBL" id="MBL0420609.1"/>
    </source>
</evidence>
<reference evidence="1" key="1">
    <citation type="submission" date="2021-01" db="EMBL/GenBank/DDBJ databases">
        <title>Ramlibacter sp. strain AW1 16S ribosomal RNA gene Genome sequencing and assembly.</title>
        <authorList>
            <person name="Kang M."/>
        </authorList>
    </citation>
    <scope>NUCLEOTIDE SEQUENCE</scope>
    <source>
        <strain evidence="1">AW1</strain>
    </source>
</reference>
<gene>
    <name evidence="1" type="ORF">JI739_09665</name>
</gene>
<dbReference type="RefSeq" id="WP_201683673.1">
    <property type="nucleotide sequence ID" value="NZ_JAEQNA010000002.1"/>
</dbReference>
<protein>
    <submittedName>
        <fullName evidence="1">DUF3703 domain-containing protein</fullName>
    </submittedName>
</protein>
<evidence type="ECO:0000313" key="2">
    <source>
        <dbReference type="Proteomes" id="UP000613011"/>
    </source>
</evidence>
<proteinExistence type="predicted"/>
<dbReference type="EMBL" id="JAEQNA010000002">
    <property type="protein sequence ID" value="MBL0420609.1"/>
    <property type="molecule type" value="Genomic_DNA"/>
</dbReference>
<organism evidence="1 2">
    <name type="scientific">Ramlibacter aurantiacus</name>
    <dbReference type="NCBI Taxonomy" id="2801330"/>
    <lineage>
        <taxon>Bacteria</taxon>
        <taxon>Pseudomonadati</taxon>
        <taxon>Pseudomonadota</taxon>
        <taxon>Betaproteobacteria</taxon>
        <taxon>Burkholderiales</taxon>
        <taxon>Comamonadaceae</taxon>
        <taxon>Ramlibacter</taxon>
    </lineage>
</organism>
<keyword evidence="2" id="KW-1185">Reference proteome</keyword>
<dbReference type="Pfam" id="PF12487">
    <property type="entry name" value="DUF3703"/>
    <property type="match status" value="1"/>
</dbReference>
<accession>A0A936ZFL3</accession>
<name>A0A936ZFL3_9BURK</name>
<comment type="caution">
    <text evidence="1">The sequence shown here is derived from an EMBL/GenBank/DDBJ whole genome shotgun (WGS) entry which is preliminary data.</text>
</comment>
<sequence>MSSFSRRIRPHVQAELDAATAAEARGEPGTAFRHLERAHVLGQAATGLHLRVHLRMLGLAWRQRRPAEAWAQAWRSIAALVFTPVGLLPTGNTGGAGVSALRPLPVDPELGRLIDAARR</sequence>